<dbReference type="PhylomeDB" id="A0A068V2V5"/>
<accession>A0A068V2V5</accession>
<dbReference type="STRING" id="49390.A0A068V2V5"/>
<keyword evidence="1" id="KW-0812">Transmembrane</keyword>
<dbReference type="Gramene" id="CDP14834">
    <property type="protein sequence ID" value="CDP14834"/>
    <property type="gene ID" value="GSCOC_T00042300001"/>
</dbReference>
<feature type="transmembrane region" description="Helical" evidence="1">
    <location>
        <begin position="18"/>
        <end position="35"/>
    </location>
</feature>
<dbReference type="AlphaFoldDB" id="A0A068V2V5"/>
<name>A0A068V2V5_COFCA</name>
<evidence type="ECO:0000256" key="1">
    <source>
        <dbReference type="SAM" id="Phobius"/>
    </source>
</evidence>
<keyword evidence="1" id="KW-0472">Membrane</keyword>
<sequence>MLFCNKNFILAWRNRRSTFPQLFSSFFFIAFVFALRKTNKYTESRPNFCAKVRDPKPITNPPITACEDKLIINVPCFDFVWSGSGNQRLESIVNGIMTNNPGLTIPESMVKSFRTKDELDKWLLDNPMRCLGALHLFETNAKKIRYGICGGANPPEPRVSSNMVICQFRYNGRQFARGRHVPTGWACGPRLLNLSESTCGALRGIPL</sequence>
<dbReference type="Proteomes" id="UP000295252">
    <property type="component" value="Chromosome VI"/>
</dbReference>
<dbReference type="EMBL" id="HG739176">
    <property type="protein sequence ID" value="CDP14834.1"/>
    <property type="molecule type" value="Genomic_DNA"/>
</dbReference>
<organism evidence="2 3">
    <name type="scientific">Coffea canephora</name>
    <name type="common">Robusta coffee</name>
    <dbReference type="NCBI Taxonomy" id="49390"/>
    <lineage>
        <taxon>Eukaryota</taxon>
        <taxon>Viridiplantae</taxon>
        <taxon>Streptophyta</taxon>
        <taxon>Embryophyta</taxon>
        <taxon>Tracheophyta</taxon>
        <taxon>Spermatophyta</taxon>
        <taxon>Magnoliopsida</taxon>
        <taxon>eudicotyledons</taxon>
        <taxon>Gunneridae</taxon>
        <taxon>Pentapetalae</taxon>
        <taxon>asterids</taxon>
        <taxon>lamiids</taxon>
        <taxon>Gentianales</taxon>
        <taxon>Rubiaceae</taxon>
        <taxon>Ixoroideae</taxon>
        <taxon>Gardenieae complex</taxon>
        <taxon>Bertiereae - Coffeeae clade</taxon>
        <taxon>Coffeeae</taxon>
        <taxon>Coffea</taxon>
    </lineage>
</organism>
<dbReference type="InParanoid" id="A0A068V2V5"/>
<keyword evidence="3" id="KW-1185">Reference proteome</keyword>
<keyword evidence="1" id="KW-1133">Transmembrane helix</keyword>
<proteinExistence type="predicted"/>
<gene>
    <name evidence="2" type="ORF">GSCOC_T00042300001</name>
</gene>
<reference evidence="3" key="1">
    <citation type="journal article" date="2014" name="Science">
        <title>The coffee genome provides insight into the convergent evolution of caffeine biosynthesis.</title>
        <authorList>
            <person name="Denoeud F."/>
            <person name="Carretero-Paulet L."/>
            <person name="Dereeper A."/>
            <person name="Droc G."/>
            <person name="Guyot R."/>
            <person name="Pietrella M."/>
            <person name="Zheng C."/>
            <person name="Alberti A."/>
            <person name="Anthony F."/>
            <person name="Aprea G."/>
            <person name="Aury J.M."/>
            <person name="Bento P."/>
            <person name="Bernard M."/>
            <person name="Bocs S."/>
            <person name="Campa C."/>
            <person name="Cenci A."/>
            <person name="Combes M.C."/>
            <person name="Crouzillat D."/>
            <person name="Da Silva C."/>
            <person name="Daddiego L."/>
            <person name="De Bellis F."/>
            <person name="Dussert S."/>
            <person name="Garsmeur O."/>
            <person name="Gayraud T."/>
            <person name="Guignon V."/>
            <person name="Jahn K."/>
            <person name="Jamilloux V."/>
            <person name="Joet T."/>
            <person name="Labadie K."/>
            <person name="Lan T."/>
            <person name="Leclercq J."/>
            <person name="Lepelley M."/>
            <person name="Leroy T."/>
            <person name="Li L.T."/>
            <person name="Librado P."/>
            <person name="Lopez L."/>
            <person name="Munoz A."/>
            <person name="Noel B."/>
            <person name="Pallavicini A."/>
            <person name="Perrotta G."/>
            <person name="Poncet V."/>
            <person name="Pot D."/>
            <person name="Priyono X."/>
            <person name="Rigoreau M."/>
            <person name="Rouard M."/>
            <person name="Rozas J."/>
            <person name="Tranchant-Dubreuil C."/>
            <person name="VanBuren R."/>
            <person name="Zhang Q."/>
            <person name="Andrade A.C."/>
            <person name="Argout X."/>
            <person name="Bertrand B."/>
            <person name="de Kochko A."/>
            <person name="Graziosi G."/>
            <person name="Henry R.J."/>
            <person name="Jayarama X."/>
            <person name="Ming R."/>
            <person name="Nagai C."/>
            <person name="Rounsley S."/>
            <person name="Sankoff D."/>
            <person name="Giuliano G."/>
            <person name="Albert V.A."/>
            <person name="Wincker P."/>
            <person name="Lashermes P."/>
        </authorList>
    </citation>
    <scope>NUCLEOTIDE SEQUENCE [LARGE SCALE GENOMIC DNA]</scope>
    <source>
        <strain evidence="3">cv. DH200-94</strain>
    </source>
</reference>
<evidence type="ECO:0000313" key="3">
    <source>
        <dbReference type="Proteomes" id="UP000295252"/>
    </source>
</evidence>
<evidence type="ECO:0000313" key="2">
    <source>
        <dbReference type="EMBL" id="CDP14834.1"/>
    </source>
</evidence>
<protein>
    <submittedName>
        <fullName evidence="2">Uncharacterized protein</fullName>
    </submittedName>
</protein>